<evidence type="ECO:0000259" key="2">
    <source>
        <dbReference type="Pfam" id="PF07593"/>
    </source>
</evidence>
<gene>
    <name evidence="3" type="ORF">J6I44_06510</name>
</gene>
<dbReference type="Pfam" id="PF13517">
    <property type="entry name" value="FG-GAP_3"/>
    <property type="match status" value="5"/>
</dbReference>
<evidence type="ECO:0000256" key="1">
    <source>
        <dbReference type="ARBA" id="ARBA00022729"/>
    </source>
</evidence>
<dbReference type="Gene3D" id="2.130.10.130">
    <property type="entry name" value="Integrin alpha, N-terminal"/>
    <property type="match status" value="3"/>
</dbReference>
<dbReference type="PANTHER" id="PTHR16026">
    <property type="entry name" value="CARTILAGE ACIDIC PROTEIN 1"/>
    <property type="match status" value="1"/>
</dbReference>
<keyword evidence="1" id="KW-0732">Signal</keyword>
<name>A0ABT3PL64_9BACT</name>
<protein>
    <submittedName>
        <fullName evidence="3">VCBS repeat-containing protein</fullName>
    </submittedName>
</protein>
<comment type="caution">
    <text evidence="3">The sequence shown here is derived from an EMBL/GenBank/DDBJ whole genome shotgun (WGS) entry which is preliminary data.</text>
</comment>
<dbReference type="InterPro" id="IPR027039">
    <property type="entry name" value="Crtac1"/>
</dbReference>
<sequence>MNISAQVIVILLGAIMYLSGCSGDKKSTLFNKLPANKTNIHFKNTLSYNPDFNIYRYRNFYNGGGVALGDINKDGLLDIFFTANMEGNMLYLNKGDMEFEDISEKAGIGGDRSWSTGVSMADVNGDGLIDIYVTNSGIVEGDDRKNELYINNGDSTFTESAEEYGIADSGLSIHGTFFDYDKDGDLDLYLINNSYRAIGSFDLQKADRTIANDEGGDQLYRNDGNTFTNVTEEAGIFSSEFGFALGASVADVNRDGWQDIYVSNDFFERDYLYINNRDGTFEEVLEAQIRSTSSASMGADIADLNGDGYPEIFVTDMLPEPESRLKLNTTFDDWERYRKHVENGYYHQFIRNTLQLNNGNGTFSEVSRWAGVEATDWSWGANIADLDLDGRKDIFVANGIYQDLTNLDYLSSISQGDMVKRIVTGKEVNFKRLIDMIPSNPISNYAFFNKGNMQFADSSGSWGLDKPSFSSGSAYGDLDNDGDLDLVINNVEQKASIYQNQANRLRPNHRWLQVELQGNAPNTYAYGAQLTAWSNGKRWYIEQMPIRGFQSSVDPRLHLGLGRTKTLDSLIIDWPTGKQTRLQNVKTNQQIELSEREANYETKDRAIEKGGLTDNRLLTEITDQLTLNWEHKENPYSDFQRDKLLFHMRSTEGPALCKGDVDGDSLEDLYFGGAKGQPGSLFIQNKHAGFERVTVPLFQEDASSEDVDCTFLDADGNGTMDLYVASGSNEFSSSSSALMDRLYFNNGDLDFERSDQPFPGLTYETTSTVEPADYDKDGDTDLFVGVRLRPFAVGTNVRGYLLKNDGNGKFQDVTAQEAPGLMETGMITDAQWGDINGDGREELLIAGEWMPLRLFTYQDGILKDKSVAAGLDSTNGWWHTIELHDLDGDGDLDVMAGNQGLNSRFEASRDKPARMWTNDFDGNGTIEQLITTYKEGQAYPMALRHNIIEQIPSLESKYPDYKSFIGQSIQDIFPQNKLKESTKSEIYQLASIVGWNDGEGNFSIEKLPMKAQLSSVYSFLAADINQDGDVELLAGGNLHNVKPEVGRYDASYGTVFKMDSSGRYRSLEDKISGFRLSGEVRKMIQLRLWNGRQIVIVARNDNSPQIFEITTVGEK</sequence>
<dbReference type="EMBL" id="JAGGJA010000003">
    <property type="protein sequence ID" value="MCW9706498.1"/>
    <property type="molecule type" value="Genomic_DNA"/>
</dbReference>
<dbReference type="Pfam" id="PF07593">
    <property type="entry name" value="UnbV_ASPIC"/>
    <property type="match status" value="1"/>
</dbReference>
<evidence type="ECO:0000313" key="3">
    <source>
        <dbReference type="EMBL" id="MCW9706498.1"/>
    </source>
</evidence>
<dbReference type="PANTHER" id="PTHR16026:SF0">
    <property type="entry name" value="CARTILAGE ACIDIC PROTEIN 1"/>
    <property type="match status" value="1"/>
</dbReference>
<dbReference type="InterPro" id="IPR028994">
    <property type="entry name" value="Integrin_alpha_N"/>
</dbReference>
<proteinExistence type="predicted"/>
<dbReference type="RefSeq" id="WP_265765205.1">
    <property type="nucleotide sequence ID" value="NZ_JAGGJA010000003.1"/>
</dbReference>
<dbReference type="SUPFAM" id="SSF69318">
    <property type="entry name" value="Integrin alpha N-terminal domain"/>
    <property type="match status" value="3"/>
</dbReference>
<dbReference type="InterPro" id="IPR013517">
    <property type="entry name" value="FG-GAP"/>
</dbReference>
<reference evidence="3 4" key="1">
    <citation type="submission" date="2021-03" db="EMBL/GenBank/DDBJ databases">
        <title>Aliifodinibius sp. nov., a new bacterium isolated from saline soil.</title>
        <authorList>
            <person name="Galisteo C."/>
            <person name="De La Haba R."/>
            <person name="Sanchez-Porro C."/>
            <person name="Ventosa A."/>
        </authorList>
    </citation>
    <scope>NUCLEOTIDE SEQUENCE [LARGE SCALE GENOMIC DNA]</scope>
    <source>
        <strain evidence="3 4">1BSP15-2V2</strain>
    </source>
</reference>
<keyword evidence="4" id="KW-1185">Reference proteome</keyword>
<feature type="domain" description="ASPIC/UnbV" evidence="2">
    <location>
        <begin position="525"/>
        <end position="591"/>
    </location>
</feature>
<dbReference type="Proteomes" id="UP001207918">
    <property type="component" value="Unassembled WGS sequence"/>
</dbReference>
<dbReference type="InterPro" id="IPR011519">
    <property type="entry name" value="UnbV_ASPIC"/>
</dbReference>
<evidence type="ECO:0000313" key="4">
    <source>
        <dbReference type="Proteomes" id="UP001207918"/>
    </source>
</evidence>
<organism evidence="3 4">
    <name type="scientific">Fodinibius salsisoli</name>
    <dbReference type="NCBI Taxonomy" id="2820877"/>
    <lineage>
        <taxon>Bacteria</taxon>
        <taxon>Pseudomonadati</taxon>
        <taxon>Balneolota</taxon>
        <taxon>Balneolia</taxon>
        <taxon>Balneolales</taxon>
        <taxon>Balneolaceae</taxon>
        <taxon>Fodinibius</taxon>
    </lineage>
</organism>
<accession>A0ABT3PL64</accession>